<dbReference type="SUPFAM" id="SSF52016">
    <property type="entry name" value="LeuD/IlvD-like"/>
    <property type="match status" value="1"/>
</dbReference>
<dbReference type="InterPro" id="IPR033940">
    <property type="entry name" value="IPMI_Swivel"/>
</dbReference>
<evidence type="ECO:0000256" key="9">
    <source>
        <dbReference type="ARBA" id="ARBA00023304"/>
    </source>
</evidence>
<dbReference type="InterPro" id="IPR050075">
    <property type="entry name" value="LeuD"/>
</dbReference>
<comment type="catalytic activity">
    <reaction evidence="1 10">
        <text>(2R,3S)-3-isopropylmalate = (2S)-2-isopropylmalate</text>
        <dbReference type="Rhea" id="RHEA:32287"/>
        <dbReference type="ChEBI" id="CHEBI:1178"/>
        <dbReference type="ChEBI" id="CHEBI:35121"/>
        <dbReference type="EC" id="4.2.1.33"/>
    </reaction>
</comment>
<comment type="function">
    <text evidence="2 10">Catalyzes the isomerization between 2-isopropylmalate and 3-isopropylmalate, via the formation of 2-isopropylmaleate.</text>
</comment>
<dbReference type="EC" id="4.2.1.33" evidence="10"/>
<dbReference type="CDD" id="cd01577">
    <property type="entry name" value="IPMI_Swivel"/>
    <property type="match status" value="1"/>
</dbReference>
<protein>
    <recommendedName>
        <fullName evidence="10">3-isopropylmalate dehydratase small subunit</fullName>
        <ecNumber evidence="10">4.2.1.33</ecNumber>
    </recommendedName>
    <alternativeName>
        <fullName evidence="10">Alpha-IPM isomerase</fullName>
        <shortName evidence="10">IPMI</shortName>
    </alternativeName>
    <alternativeName>
        <fullName evidence="10">Isopropylmalate isomerase</fullName>
    </alternativeName>
</protein>
<evidence type="ECO:0000256" key="7">
    <source>
        <dbReference type="ARBA" id="ARBA00022605"/>
    </source>
</evidence>
<comment type="pathway">
    <text evidence="3 10">Amino-acid biosynthesis; L-leucine biosynthesis; L-leucine from 3-methyl-2-oxobutanoate: step 2/4.</text>
</comment>
<accession>A0ABV5WGQ4</accession>
<reference evidence="12 13" key="1">
    <citation type="submission" date="2024-09" db="EMBL/GenBank/DDBJ databases">
        <authorList>
            <person name="Sun Q."/>
            <person name="Mori K."/>
        </authorList>
    </citation>
    <scope>NUCLEOTIDE SEQUENCE [LARGE SCALE GENOMIC DNA]</scope>
    <source>
        <strain evidence="12 13">JCM 11201</strain>
    </source>
</reference>
<proteinExistence type="inferred from homology"/>
<keyword evidence="6 10" id="KW-0432">Leucine biosynthesis</keyword>
<name>A0ABV5WGQ4_9BACI</name>
<dbReference type="PANTHER" id="PTHR43345:SF5">
    <property type="entry name" value="3-ISOPROPYLMALATE DEHYDRATASE SMALL SUBUNIT"/>
    <property type="match status" value="1"/>
</dbReference>
<dbReference type="Pfam" id="PF00694">
    <property type="entry name" value="Aconitase_C"/>
    <property type="match status" value="1"/>
</dbReference>
<dbReference type="NCBIfam" id="TIGR00171">
    <property type="entry name" value="leuD"/>
    <property type="match status" value="1"/>
</dbReference>
<evidence type="ECO:0000313" key="13">
    <source>
        <dbReference type="Proteomes" id="UP001589609"/>
    </source>
</evidence>
<evidence type="ECO:0000256" key="2">
    <source>
        <dbReference type="ARBA" id="ARBA00002695"/>
    </source>
</evidence>
<gene>
    <name evidence="10 12" type="primary">leuD</name>
    <name evidence="12" type="ORF">ACFFMS_14125</name>
</gene>
<keyword evidence="9 10" id="KW-0100">Branched-chain amino acid biosynthesis</keyword>
<dbReference type="InterPro" id="IPR015928">
    <property type="entry name" value="Aconitase/3IPM_dehydase_swvl"/>
</dbReference>
<dbReference type="PANTHER" id="PTHR43345">
    <property type="entry name" value="3-ISOPROPYLMALATE DEHYDRATASE SMALL SUBUNIT 2-RELATED-RELATED"/>
    <property type="match status" value="1"/>
</dbReference>
<dbReference type="HAMAP" id="MF_01031">
    <property type="entry name" value="LeuD_type1"/>
    <property type="match status" value="1"/>
</dbReference>
<comment type="caution">
    <text evidence="12">The sequence shown here is derived from an EMBL/GenBank/DDBJ whole genome shotgun (WGS) entry which is preliminary data.</text>
</comment>
<dbReference type="EMBL" id="JBHMAF010000073">
    <property type="protein sequence ID" value="MFB9759562.1"/>
    <property type="molecule type" value="Genomic_DNA"/>
</dbReference>
<dbReference type="GO" id="GO:0003861">
    <property type="term" value="F:3-isopropylmalate dehydratase activity"/>
    <property type="evidence" value="ECO:0007669"/>
    <property type="project" value="UniProtKB-EC"/>
</dbReference>
<comment type="subunit">
    <text evidence="5 10">Heterodimer of LeuC and LeuD.</text>
</comment>
<dbReference type="Proteomes" id="UP001589609">
    <property type="component" value="Unassembled WGS sequence"/>
</dbReference>
<evidence type="ECO:0000256" key="6">
    <source>
        <dbReference type="ARBA" id="ARBA00022430"/>
    </source>
</evidence>
<evidence type="ECO:0000256" key="5">
    <source>
        <dbReference type="ARBA" id="ARBA00011271"/>
    </source>
</evidence>
<keyword evidence="8 10" id="KW-0456">Lyase</keyword>
<sequence length="202" mass="23652">MKAFKTFKGIVAPVDRSNVDTDAIIPKYFLNSIKRTGYGKYLFHEWRFLKDGSLNTQFELNKERYKQASILLSRSNFGCGSSREHAPWTLKEFGFQVIIASSFADIFYNNCFKNGLLPIALPEERVEELFRNVREIEGYSLKIDLENKIITDSTGYIIYFNIEEHRRKHLLQGMDDIALTLQQEDKIALYEYSKRPTYSFML</sequence>
<evidence type="ECO:0000259" key="11">
    <source>
        <dbReference type="Pfam" id="PF00694"/>
    </source>
</evidence>
<evidence type="ECO:0000313" key="12">
    <source>
        <dbReference type="EMBL" id="MFB9759562.1"/>
    </source>
</evidence>
<dbReference type="InterPro" id="IPR000573">
    <property type="entry name" value="AconitaseA/IPMdHydase_ssu_swvl"/>
</dbReference>
<dbReference type="Gene3D" id="3.20.19.10">
    <property type="entry name" value="Aconitase, domain 4"/>
    <property type="match status" value="1"/>
</dbReference>
<dbReference type="NCBIfam" id="NF002458">
    <property type="entry name" value="PRK01641.1"/>
    <property type="match status" value="1"/>
</dbReference>
<dbReference type="RefSeq" id="WP_379949864.1">
    <property type="nucleotide sequence ID" value="NZ_JBHMAF010000073.1"/>
</dbReference>
<evidence type="ECO:0000256" key="1">
    <source>
        <dbReference type="ARBA" id="ARBA00000491"/>
    </source>
</evidence>
<evidence type="ECO:0000256" key="3">
    <source>
        <dbReference type="ARBA" id="ARBA00004729"/>
    </source>
</evidence>
<dbReference type="InterPro" id="IPR004431">
    <property type="entry name" value="3-IsopropMal_deHydase_ssu"/>
</dbReference>
<keyword evidence="7 10" id="KW-0028">Amino-acid biosynthesis</keyword>
<comment type="similarity">
    <text evidence="4 10">Belongs to the LeuD family. LeuD type 1 subfamily.</text>
</comment>
<evidence type="ECO:0000256" key="10">
    <source>
        <dbReference type="HAMAP-Rule" id="MF_01031"/>
    </source>
</evidence>
<keyword evidence="13" id="KW-1185">Reference proteome</keyword>
<evidence type="ECO:0000256" key="4">
    <source>
        <dbReference type="ARBA" id="ARBA00009845"/>
    </source>
</evidence>
<feature type="domain" description="Aconitase A/isopropylmalate dehydratase small subunit swivel" evidence="11">
    <location>
        <begin position="1"/>
        <end position="123"/>
    </location>
</feature>
<evidence type="ECO:0000256" key="8">
    <source>
        <dbReference type="ARBA" id="ARBA00023239"/>
    </source>
</evidence>
<organism evidence="12 13">
    <name type="scientific">Ectobacillus funiculus</name>
    <dbReference type="NCBI Taxonomy" id="137993"/>
    <lineage>
        <taxon>Bacteria</taxon>
        <taxon>Bacillati</taxon>
        <taxon>Bacillota</taxon>
        <taxon>Bacilli</taxon>
        <taxon>Bacillales</taxon>
        <taxon>Bacillaceae</taxon>
        <taxon>Ectobacillus</taxon>
    </lineage>
</organism>